<sequence length="310" mass="35034">MRATVTGYSELHKLIGDGDVQNFERLIKEGINILMRAFETLENPAETKKAIVDLTLSEDLERWRARRSTQARAYSPKQRKRFNNDISKREAAARGFDPAALMHDFVFSNPQTDIVDVGSDLYNSELANSVLGTADVTDTGIVTEEALQRVYDAHGFLRRALLGFSKVRRTAGGQREADLEEAFDVDFRTTGFSRHLATACNGLERCDQVQQRAKSSSEQDIFDECWWLLSGRLLQYVTAGVVSEVEEDEIAEELRITMAVMYAHGLVDDLAWSLAHASHHAWQVNRLFEAAMWGSFLDDGNLRGRLDRKE</sequence>
<dbReference type="OrthoDB" id="640151at2759"/>
<proteinExistence type="predicted"/>
<keyword evidence="2" id="KW-1185">Reference proteome</keyword>
<protein>
    <submittedName>
        <fullName evidence="1">Uncharacterized protein</fullName>
    </submittedName>
</protein>
<organism evidence="1 2">
    <name type="scientific">Aspergillus campestris (strain IBT 28561)</name>
    <dbReference type="NCBI Taxonomy" id="1392248"/>
    <lineage>
        <taxon>Eukaryota</taxon>
        <taxon>Fungi</taxon>
        <taxon>Dikarya</taxon>
        <taxon>Ascomycota</taxon>
        <taxon>Pezizomycotina</taxon>
        <taxon>Eurotiomycetes</taxon>
        <taxon>Eurotiomycetidae</taxon>
        <taxon>Eurotiales</taxon>
        <taxon>Aspergillaceae</taxon>
        <taxon>Aspergillus</taxon>
        <taxon>Aspergillus subgen. Circumdati</taxon>
    </lineage>
</organism>
<comment type="caution">
    <text evidence="1">The sequence shown here is derived from an EMBL/GenBank/DDBJ whole genome shotgun (WGS) entry which is preliminary data.</text>
</comment>
<dbReference type="AlphaFoldDB" id="A0A2I1D4J1"/>
<reference evidence="1" key="1">
    <citation type="submission" date="2016-12" db="EMBL/GenBank/DDBJ databases">
        <title>The genomes of Aspergillus section Nigri reveals drivers in fungal speciation.</title>
        <authorList>
            <consortium name="DOE Joint Genome Institute"/>
            <person name="Vesth T.C."/>
            <person name="Nybo J."/>
            <person name="Theobald S."/>
            <person name="Brandl J."/>
            <person name="Frisvad J.C."/>
            <person name="Nielsen K.F."/>
            <person name="Lyhne E.K."/>
            <person name="Kogle M.E."/>
            <person name="Kuo A."/>
            <person name="Riley R."/>
            <person name="Clum A."/>
            <person name="Nolan M."/>
            <person name="Lipzen A."/>
            <person name="Salamov A."/>
            <person name="Henrissat B."/>
            <person name="Wiebenga A."/>
            <person name="De vries R.P."/>
            <person name="Grigoriev I.V."/>
            <person name="Mortensen U.H."/>
            <person name="Andersen M.R."/>
            <person name="Baker S.E."/>
        </authorList>
    </citation>
    <scope>NUCLEOTIDE SEQUENCE</scope>
    <source>
        <strain evidence="1">IBT 28561</strain>
    </source>
</reference>
<name>A0A2I1D4J1_ASPC2</name>
<dbReference type="EMBL" id="MSFM01000005">
    <property type="protein sequence ID" value="PKY04785.1"/>
    <property type="molecule type" value="Genomic_DNA"/>
</dbReference>
<dbReference type="Proteomes" id="UP000234254">
    <property type="component" value="Unassembled WGS sequence"/>
</dbReference>
<dbReference type="RefSeq" id="XP_024693379.1">
    <property type="nucleotide sequence ID" value="XM_024840144.1"/>
</dbReference>
<evidence type="ECO:0000313" key="2">
    <source>
        <dbReference type="Proteomes" id="UP000234254"/>
    </source>
</evidence>
<gene>
    <name evidence="1" type="ORF">P168DRAFT_317832</name>
</gene>
<dbReference type="GeneID" id="36547668"/>
<accession>A0A2I1D4J1</accession>
<dbReference type="VEuPathDB" id="FungiDB:P168DRAFT_317832"/>
<evidence type="ECO:0000313" key="1">
    <source>
        <dbReference type="EMBL" id="PKY04785.1"/>
    </source>
</evidence>